<proteinExistence type="predicted"/>
<sequence>MASQTQLRLIIYDTQKLHSFVTKSKLSRDPYFAAQLVRFYALNDDLLSARKLFDVFLERTYAKAHQFSTSLSLFSQMLSSDTRPDNFTYVCVARGFSESFDSEGLRRIHGIAVVSGLGFDQICGSAIVKAYSNPGLIVEASKLFCSIPDPDLALWNVMILGYGCCGFWDKGINLFNLMQHRGHVPNCYTMVALMTGLIDPSLLLIAWSVHGFCLKINLDSHSYVGCAFVTMYSRCMCIASAGSVYNSICEPDLVACSSLITGYSRCGIHKEALHLFAELRMSSKKPDCVLVAIYTEKKCTVCSGLIDMYSKCGLLDSAMNLFAGIPEKHIVSFNSVISRFTRFCFLCVRKITFSALLCNCCHSGLLDKGQEIFERMKSEFGIEPQTEHYVYMVKLMGMAGKLEEAFEFEFWEHYCHVVKFMRTLIWL</sequence>
<dbReference type="Gene3D" id="1.25.40.10">
    <property type="entry name" value="Tetratricopeptide repeat domain"/>
    <property type="match status" value="3"/>
</dbReference>
<dbReference type="EMBL" id="GL348719">
    <property type="protein sequence ID" value="EFH45233.1"/>
    <property type="molecule type" value="Genomic_DNA"/>
</dbReference>
<dbReference type="GO" id="GO:0009451">
    <property type="term" value="P:RNA modification"/>
    <property type="evidence" value="ECO:0007669"/>
    <property type="project" value="InterPro"/>
</dbReference>
<keyword evidence="4" id="KW-1185">Reference proteome</keyword>
<dbReference type="eggNOG" id="KOG4197">
    <property type="taxonomic scope" value="Eukaryota"/>
</dbReference>
<dbReference type="PANTHER" id="PTHR47926">
    <property type="entry name" value="PENTATRICOPEPTIDE REPEAT-CONTAINING PROTEIN"/>
    <property type="match status" value="1"/>
</dbReference>
<dbReference type="InterPro" id="IPR011990">
    <property type="entry name" value="TPR-like_helical_dom_sf"/>
</dbReference>
<reference evidence="4" key="1">
    <citation type="journal article" date="2011" name="Nat. Genet.">
        <title>The Arabidopsis lyrata genome sequence and the basis of rapid genome size change.</title>
        <authorList>
            <person name="Hu T.T."/>
            <person name="Pattyn P."/>
            <person name="Bakker E.G."/>
            <person name="Cao J."/>
            <person name="Cheng J.-F."/>
            <person name="Clark R.M."/>
            <person name="Fahlgren N."/>
            <person name="Fawcett J.A."/>
            <person name="Grimwood J."/>
            <person name="Gundlach H."/>
            <person name="Haberer G."/>
            <person name="Hollister J.D."/>
            <person name="Ossowski S."/>
            <person name="Ottilar R.P."/>
            <person name="Salamov A.A."/>
            <person name="Schneeberger K."/>
            <person name="Spannagl M."/>
            <person name="Wang X."/>
            <person name="Yang L."/>
            <person name="Nasrallah M.E."/>
            <person name="Bergelson J."/>
            <person name="Carrington J.C."/>
            <person name="Gaut B.S."/>
            <person name="Schmutz J."/>
            <person name="Mayer K.F.X."/>
            <person name="Van de Peer Y."/>
            <person name="Grigoriev I.V."/>
            <person name="Nordborg M."/>
            <person name="Weigel D."/>
            <person name="Guo Y.-L."/>
        </authorList>
    </citation>
    <scope>NUCLEOTIDE SEQUENCE [LARGE SCALE GENOMIC DNA]</scope>
    <source>
        <strain evidence="4">cv. MN47</strain>
    </source>
</reference>
<evidence type="ECO:0000256" key="1">
    <source>
        <dbReference type="ARBA" id="ARBA00022737"/>
    </source>
</evidence>
<dbReference type="Gramene" id="fgenesh2_kg.7__280__AT1G64310.1">
    <property type="protein sequence ID" value="fgenesh2_kg.7__280__AT1G64310.1"/>
    <property type="gene ID" value="fgenesh2_kg.7__280__AT1G64310.1"/>
</dbReference>
<dbReference type="AlphaFoldDB" id="D7MA19"/>
<organism evidence="4">
    <name type="scientific">Arabidopsis lyrata subsp. lyrata</name>
    <name type="common">Lyre-leaved rock-cress</name>
    <dbReference type="NCBI Taxonomy" id="81972"/>
    <lineage>
        <taxon>Eukaryota</taxon>
        <taxon>Viridiplantae</taxon>
        <taxon>Streptophyta</taxon>
        <taxon>Embryophyta</taxon>
        <taxon>Tracheophyta</taxon>
        <taxon>Spermatophyta</taxon>
        <taxon>Magnoliopsida</taxon>
        <taxon>eudicotyledons</taxon>
        <taxon>Gunneridae</taxon>
        <taxon>Pentapetalae</taxon>
        <taxon>rosids</taxon>
        <taxon>malvids</taxon>
        <taxon>Brassicales</taxon>
        <taxon>Brassicaceae</taxon>
        <taxon>Camelineae</taxon>
        <taxon>Arabidopsis</taxon>
    </lineage>
</organism>
<evidence type="ECO:0000313" key="3">
    <source>
        <dbReference type="EMBL" id="EFH45233.1"/>
    </source>
</evidence>
<keyword evidence="1" id="KW-0677">Repeat</keyword>
<feature type="repeat" description="PPR" evidence="2">
    <location>
        <begin position="252"/>
        <end position="286"/>
    </location>
</feature>
<feature type="repeat" description="PPR" evidence="2">
    <location>
        <begin position="151"/>
        <end position="185"/>
    </location>
</feature>
<feature type="repeat" description="PPR" evidence="2">
    <location>
        <begin position="349"/>
        <end position="379"/>
    </location>
</feature>
<name>D7MA19_ARALL</name>
<dbReference type="HOGENOM" id="CLU_002706_0_1_1"/>
<dbReference type="Pfam" id="PF01535">
    <property type="entry name" value="PPR"/>
    <property type="match status" value="3"/>
</dbReference>
<gene>
    <name evidence="3" type="ORF">ARALYDRAFT_490847</name>
</gene>
<dbReference type="PANTHER" id="PTHR47926:SF347">
    <property type="entry name" value="PENTATRICOPEPTIDE REPEAT-CONTAINING PROTEIN"/>
    <property type="match status" value="1"/>
</dbReference>
<protein>
    <recommendedName>
        <fullName evidence="5">Pentatricopeptide repeat-containing protein</fullName>
    </recommendedName>
</protein>
<dbReference type="InterPro" id="IPR046960">
    <property type="entry name" value="PPR_At4g14850-like_plant"/>
</dbReference>
<accession>D7MA19</accession>
<dbReference type="Pfam" id="PF13041">
    <property type="entry name" value="PPR_2"/>
    <property type="match status" value="1"/>
</dbReference>
<dbReference type="InterPro" id="IPR002885">
    <property type="entry name" value="PPR_rpt"/>
</dbReference>
<evidence type="ECO:0000256" key="2">
    <source>
        <dbReference type="PROSITE-ProRule" id="PRU00708"/>
    </source>
</evidence>
<evidence type="ECO:0000313" key="4">
    <source>
        <dbReference type="Proteomes" id="UP000008694"/>
    </source>
</evidence>
<dbReference type="PROSITE" id="PS51375">
    <property type="entry name" value="PPR"/>
    <property type="match status" value="3"/>
</dbReference>
<feature type="non-terminal residue" evidence="3">
    <location>
        <position position="427"/>
    </location>
</feature>
<dbReference type="GO" id="GO:0003723">
    <property type="term" value="F:RNA binding"/>
    <property type="evidence" value="ECO:0007669"/>
    <property type="project" value="InterPro"/>
</dbReference>
<dbReference type="NCBIfam" id="TIGR00756">
    <property type="entry name" value="PPR"/>
    <property type="match status" value="3"/>
</dbReference>
<evidence type="ECO:0008006" key="5">
    <source>
        <dbReference type="Google" id="ProtNLM"/>
    </source>
</evidence>
<dbReference type="Proteomes" id="UP000008694">
    <property type="component" value="Unassembled WGS sequence"/>
</dbReference>
<dbReference type="FunFam" id="1.25.40.10:FF:000343">
    <property type="entry name" value="Pentatricopeptide repeat-containing protein At3g58590"/>
    <property type="match status" value="1"/>
</dbReference>